<protein>
    <submittedName>
        <fullName evidence="3">Mitochondrial resolvase Ydc2</fullName>
    </submittedName>
</protein>
<keyword evidence="4" id="KW-1185">Reference proteome</keyword>
<feature type="compositionally biased region" description="Basic residues" evidence="1">
    <location>
        <begin position="406"/>
        <end position="416"/>
    </location>
</feature>
<dbReference type="InterPro" id="IPR036397">
    <property type="entry name" value="RNaseH_sf"/>
</dbReference>
<gene>
    <name evidence="3" type="ORF">BDV96DRAFT_597707</name>
</gene>
<dbReference type="AlphaFoldDB" id="A0A6A5ZGG3"/>
<sequence>MSVVHGFFDAVKATRKGVAKVSTIKSLLTQIGSTTSGNKDVLLKQFSRDLERKQMPHFPENATKSRGTRILSIDMGIKNLAYCVADVTSPSKSRMSKMNVVAWRRLDVEKEISQQAFGSAVRKQDVEGDIEPEVNDPYTPWMLANTAYTLLTNTLLAYNPDVILIERQRWRSAGGPSIQQWTVRVNTLEGMLWAILTALRAEAGTKDLTRDQEKAGRNYEVFGIDPKRVGNFWVGDEIRALVKQKVTSKAGPPGKVDSVATPRKRATQRLSRGKVEKKNKIDLVRTWLTADTPSTALQPSFTEGAQPDNHLHPQFSQATIHFTFKGEAKATRQAICAEIGQNGRRKATSLDTRKLDDVADCFLQASAFVAWEQNKKIIQDALTRVDAMTDEGDLVSGGQKDVSKEKKARKRRTTKE</sequence>
<organism evidence="3 4">
    <name type="scientific">Lophiotrema nucula</name>
    <dbReference type="NCBI Taxonomy" id="690887"/>
    <lineage>
        <taxon>Eukaryota</taxon>
        <taxon>Fungi</taxon>
        <taxon>Dikarya</taxon>
        <taxon>Ascomycota</taxon>
        <taxon>Pezizomycotina</taxon>
        <taxon>Dothideomycetes</taxon>
        <taxon>Pleosporomycetidae</taxon>
        <taxon>Pleosporales</taxon>
        <taxon>Lophiotremataceae</taxon>
        <taxon>Lophiotrema</taxon>
    </lineage>
</organism>
<feature type="domain" description="Mitochondrial resolvase Ydc2 catalytic" evidence="2">
    <location>
        <begin position="70"/>
        <end position="376"/>
    </location>
</feature>
<name>A0A6A5ZGG3_9PLEO</name>
<dbReference type="GO" id="GO:0005739">
    <property type="term" value="C:mitochondrion"/>
    <property type="evidence" value="ECO:0007669"/>
    <property type="project" value="TreeGrafter"/>
</dbReference>
<dbReference type="GO" id="GO:0004520">
    <property type="term" value="F:DNA endonuclease activity"/>
    <property type="evidence" value="ECO:0007669"/>
    <property type="project" value="TreeGrafter"/>
</dbReference>
<reference evidence="3" key="1">
    <citation type="journal article" date="2020" name="Stud. Mycol.">
        <title>101 Dothideomycetes genomes: a test case for predicting lifestyles and emergence of pathogens.</title>
        <authorList>
            <person name="Haridas S."/>
            <person name="Albert R."/>
            <person name="Binder M."/>
            <person name="Bloem J."/>
            <person name="Labutti K."/>
            <person name="Salamov A."/>
            <person name="Andreopoulos B."/>
            <person name="Baker S."/>
            <person name="Barry K."/>
            <person name="Bills G."/>
            <person name="Bluhm B."/>
            <person name="Cannon C."/>
            <person name="Castanera R."/>
            <person name="Culley D."/>
            <person name="Daum C."/>
            <person name="Ezra D."/>
            <person name="Gonzalez J."/>
            <person name="Henrissat B."/>
            <person name="Kuo A."/>
            <person name="Liang C."/>
            <person name="Lipzen A."/>
            <person name="Lutzoni F."/>
            <person name="Magnuson J."/>
            <person name="Mondo S."/>
            <person name="Nolan M."/>
            <person name="Ohm R."/>
            <person name="Pangilinan J."/>
            <person name="Park H.-J."/>
            <person name="Ramirez L."/>
            <person name="Alfaro M."/>
            <person name="Sun H."/>
            <person name="Tritt A."/>
            <person name="Yoshinaga Y."/>
            <person name="Zwiers L.-H."/>
            <person name="Turgeon B."/>
            <person name="Goodwin S."/>
            <person name="Spatafora J."/>
            <person name="Crous P."/>
            <person name="Grigoriev I."/>
        </authorList>
    </citation>
    <scope>NUCLEOTIDE SEQUENCE</scope>
    <source>
        <strain evidence="3">CBS 627.86</strain>
    </source>
</reference>
<dbReference type="GO" id="GO:0000402">
    <property type="term" value="F:crossed form four-way junction DNA binding"/>
    <property type="evidence" value="ECO:0007669"/>
    <property type="project" value="TreeGrafter"/>
</dbReference>
<dbReference type="OrthoDB" id="5552842at2759"/>
<evidence type="ECO:0000313" key="3">
    <source>
        <dbReference type="EMBL" id="KAF2117837.1"/>
    </source>
</evidence>
<dbReference type="PANTHER" id="PTHR28072:SF1">
    <property type="entry name" value="CRUCIFORM CUTTING ENDONUCLEASE 1, MITOCHONDRIAL-RELATED"/>
    <property type="match status" value="1"/>
</dbReference>
<dbReference type="InterPro" id="IPR039197">
    <property type="entry name" value="Mrs1/Cce1"/>
</dbReference>
<accession>A0A6A5ZGG3</accession>
<feature type="region of interest" description="Disordered" evidence="1">
    <location>
        <begin position="390"/>
        <end position="416"/>
    </location>
</feature>
<dbReference type="InterPro" id="IPR012337">
    <property type="entry name" value="RNaseH-like_sf"/>
</dbReference>
<evidence type="ECO:0000313" key="4">
    <source>
        <dbReference type="Proteomes" id="UP000799770"/>
    </source>
</evidence>
<dbReference type="CDD" id="cd16963">
    <property type="entry name" value="CCE1"/>
    <property type="match status" value="1"/>
</dbReference>
<dbReference type="SUPFAM" id="SSF53098">
    <property type="entry name" value="Ribonuclease H-like"/>
    <property type="match status" value="1"/>
</dbReference>
<dbReference type="InterPro" id="IPR015242">
    <property type="entry name" value="Ydc2_cat"/>
</dbReference>
<dbReference type="Proteomes" id="UP000799770">
    <property type="component" value="Unassembled WGS sequence"/>
</dbReference>
<dbReference type="Pfam" id="PF09159">
    <property type="entry name" value="Ydc2-catalyt"/>
    <property type="match status" value="1"/>
</dbReference>
<evidence type="ECO:0000256" key="1">
    <source>
        <dbReference type="SAM" id="MobiDB-lite"/>
    </source>
</evidence>
<dbReference type="GO" id="GO:0000403">
    <property type="term" value="F:Y-form DNA binding"/>
    <property type="evidence" value="ECO:0007669"/>
    <property type="project" value="TreeGrafter"/>
</dbReference>
<dbReference type="Gene3D" id="3.30.420.10">
    <property type="entry name" value="Ribonuclease H-like superfamily/Ribonuclease H"/>
    <property type="match status" value="1"/>
</dbReference>
<dbReference type="PANTHER" id="PTHR28072">
    <property type="entry name" value="CRUCIFORM CUTTING ENDONUCLEASE 1, MITOCHONDRIAL-RELATED"/>
    <property type="match status" value="1"/>
</dbReference>
<evidence type="ECO:0000259" key="2">
    <source>
        <dbReference type="Pfam" id="PF09159"/>
    </source>
</evidence>
<dbReference type="GO" id="GO:0070336">
    <property type="term" value="F:flap-structured DNA binding"/>
    <property type="evidence" value="ECO:0007669"/>
    <property type="project" value="TreeGrafter"/>
</dbReference>
<proteinExistence type="predicted"/>
<dbReference type="EMBL" id="ML977318">
    <property type="protein sequence ID" value="KAF2117837.1"/>
    <property type="molecule type" value="Genomic_DNA"/>
</dbReference>